<comment type="caution">
    <text evidence="1">The sequence shown here is derived from an EMBL/GenBank/DDBJ whole genome shotgun (WGS) entry which is preliminary data.</text>
</comment>
<evidence type="ECO:0000313" key="2">
    <source>
        <dbReference type="Proteomes" id="UP000267418"/>
    </source>
</evidence>
<dbReference type="EMBL" id="RXOE01000002">
    <property type="protein sequence ID" value="RTQ34341.1"/>
    <property type="molecule type" value="Genomic_DNA"/>
</dbReference>
<gene>
    <name evidence="1" type="ORF">EJP69_07790</name>
</gene>
<dbReference type="Proteomes" id="UP000267418">
    <property type="component" value="Unassembled WGS sequence"/>
</dbReference>
<dbReference type="OrthoDB" id="9157104at2"/>
<organism evidence="1 2">
    <name type="scientific">Variovorax gossypii</name>
    <dbReference type="NCBI Taxonomy" id="1679495"/>
    <lineage>
        <taxon>Bacteria</taxon>
        <taxon>Pseudomonadati</taxon>
        <taxon>Pseudomonadota</taxon>
        <taxon>Betaproteobacteria</taxon>
        <taxon>Burkholderiales</taxon>
        <taxon>Comamonadaceae</taxon>
        <taxon>Variovorax</taxon>
    </lineage>
</organism>
<name>A0A431TLA4_9BURK</name>
<reference evidence="1 2" key="1">
    <citation type="submission" date="2018-12" db="EMBL/GenBank/DDBJ databases">
        <title>The genome of Variovorax gossypii DSM 100435.</title>
        <authorList>
            <person name="Gao J."/>
            <person name="Sun J."/>
        </authorList>
    </citation>
    <scope>NUCLEOTIDE SEQUENCE [LARGE SCALE GENOMIC DNA]</scope>
    <source>
        <strain evidence="1 2">DSM 100435</strain>
    </source>
</reference>
<sequence length="238" mass="26397">MNADFPAFPLTLKGTCLQNKTVTRIQYTEKLDARSLAVLSISQTKAGKVRSVREYVDLKTGEIIPASELDIRPLDLATILPARLKALDSLRPEVRRFASFVLRFANRRRGITPDIGTLCRWYADLNNKRSNDVRRYIPALKRAGILAGDTLLGRLFQRTTATSTEVMSEEVDASTKYMLMRMHTQDTNPISSQQGHAAPSWLVAEQVAALEAELQAEEAAYAAIHKAATKPVPSLETA</sequence>
<accession>A0A431TLA4</accession>
<keyword evidence="2" id="KW-1185">Reference proteome</keyword>
<proteinExistence type="predicted"/>
<dbReference type="AlphaFoldDB" id="A0A431TLA4"/>
<dbReference type="RefSeq" id="WP_126469299.1">
    <property type="nucleotide sequence ID" value="NZ_RXOE01000002.1"/>
</dbReference>
<protein>
    <submittedName>
        <fullName evidence="1">Uncharacterized protein</fullName>
    </submittedName>
</protein>
<evidence type="ECO:0000313" key="1">
    <source>
        <dbReference type="EMBL" id="RTQ34341.1"/>
    </source>
</evidence>